<feature type="region of interest" description="Disordered" evidence="1">
    <location>
        <begin position="33"/>
        <end position="99"/>
    </location>
</feature>
<gene>
    <name evidence="2" type="ORF">RRG08_038290</name>
</gene>
<dbReference type="Proteomes" id="UP001283361">
    <property type="component" value="Unassembled WGS sequence"/>
</dbReference>
<proteinExistence type="predicted"/>
<comment type="caution">
    <text evidence="2">The sequence shown here is derived from an EMBL/GenBank/DDBJ whole genome shotgun (WGS) entry which is preliminary data.</text>
</comment>
<feature type="compositionally biased region" description="Pro residues" evidence="1">
    <location>
        <begin position="33"/>
        <end position="57"/>
    </location>
</feature>
<sequence>MTLNGCGVSLWGRVHVRHLQRCTDFVFVDPPVPRPPLSSFPSSPDPRVSPPSSPPAQHPDVFHDSSETLSSSGSSITTIPPPASTTTTYSYSGSSNIPITTIANTSTASSLFGSGSGAGPRRHASGGQADVTSQLTNRQQHQQADLFSIGNSSSRGSGGRGRGSPDDLLS</sequence>
<evidence type="ECO:0000256" key="1">
    <source>
        <dbReference type="SAM" id="MobiDB-lite"/>
    </source>
</evidence>
<protein>
    <submittedName>
        <fullName evidence="2">Uncharacterized protein</fullName>
    </submittedName>
</protein>
<accession>A0AAE1E1G5</accession>
<feature type="compositionally biased region" description="Low complexity" evidence="1">
    <location>
        <begin position="67"/>
        <end position="99"/>
    </location>
</feature>
<evidence type="ECO:0000313" key="2">
    <source>
        <dbReference type="EMBL" id="KAK3790799.1"/>
    </source>
</evidence>
<feature type="compositionally biased region" description="Polar residues" evidence="1">
    <location>
        <begin position="130"/>
        <end position="151"/>
    </location>
</feature>
<reference evidence="2" key="1">
    <citation type="journal article" date="2023" name="G3 (Bethesda)">
        <title>A reference genome for the long-term kleptoplast-retaining sea slug Elysia crispata morphotype clarki.</title>
        <authorList>
            <person name="Eastman K.E."/>
            <person name="Pendleton A.L."/>
            <person name="Shaikh M.A."/>
            <person name="Suttiyut T."/>
            <person name="Ogas R."/>
            <person name="Tomko P."/>
            <person name="Gavelis G."/>
            <person name="Widhalm J.R."/>
            <person name="Wisecaver J.H."/>
        </authorList>
    </citation>
    <scope>NUCLEOTIDE SEQUENCE</scope>
    <source>
        <strain evidence="2">ECLA1</strain>
    </source>
</reference>
<name>A0AAE1E1G5_9GAST</name>
<keyword evidence="3" id="KW-1185">Reference proteome</keyword>
<evidence type="ECO:0000313" key="3">
    <source>
        <dbReference type="Proteomes" id="UP001283361"/>
    </source>
</evidence>
<organism evidence="2 3">
    <name type="scientific">Elysia crispata</name>
    <name type="common">lettuce slug</name>
    <dbReference type="NCBI Taxonomy" id="231223"/>
    <lineage>
        <taxon>Eukaryota</taxon>
        <taxon>Metazoa</taxon>
        <taxon>Spiralia</taxon>
        <taxon>Lophotrochozoa</taxon>
        <taxon>Mollusca</taxon>
        <taxon>Gastropoda</taxon>
        <taxon>Heterobranchia</taxon>
        <taxon>Euthyneura</taxon>
        <taxon>Panpulmonata</taxon>
        <taxon>Sacoglossa</taxon>
        <taxon>Placobranchoidea</taxon>
        <taxon>Plakobranchidae</taxon>
        <taxon>Elysia</taxon>
    </lineage>
</organism>
<dbReference type="AlphaFoldDB" id="A0AAE1E1G5"/>
<feature type="region of interest" description="Disordered" evidence="1">
    <location>
        <begin position="112"/>
        <end position="170"/>
    </location>
</feature>
<dbReference type="EMBL" id="JAWDGP010001519">
    <property type="protein sequence ID" value="KAK3790799.1"/>
    <property type="molecule type" value="Genomic_DNA"/>
</dbReference>